<sequence>MASSDTLVGSLPVGPDVLRVTTFNILAPVWTHSSVYPGMDMSEFDPTKRGKRQLEVLKTLDSDIILMQECQKSELDQLLRLDGGHINQVYDVEFCPFPLTFWTNWLTDATNYEPRQNGVCVLTRRATLKKLRAEHLPIDLPNWQHELPEYALGAHACLVTVEVPCWGGAKALIVTSHLDADSAYRAGLQGTELARKLGQRIEHDCVIWGGDFNMEHRHPALRAVEREGGLQPASGLLGVPTVYAVAATVRVDHVFCSAAPAAGEVAAGAGRIALECLGTFVPRCPMGHTFAVLPCLTELQWIVCSVRGERGWAVACLTVLLLILLFPVTILILSPLFVHRCGRRRQCERLSWALEEWGSDHLPVTVSLKKVTV</sequence>
<evidence type="ECO:0000259" key="2">
    <source>
        <dbReference type="Pfam" id="PF03372"/>
    </source>
</evidence>
<evidence type="ECO:0000256" key="1">
    <source>
        <dbReference type="SAM" id="Phobius"/>
    </source>
</evidence>
<feature type="domain" description="Endonuclease/exonuclease/phosphatase" evidence="2">
    <location>
        <begin position="52"/>
        <end position="262"/>
    </location>
</feature>
<dbReference type="InterPro" id="IPR036691">
    <property type="entry name" value="Endo/exonu/phosph_ase_sf"/>
</dbReference>
<keyword evidence="1" id="KW-0812">Transmembrane</keyword>
<accession>A0A7S0BB91</accession>
<dbReference type="Gene3D" id="3.60.10.10">
    <property type="entry name" value="Endonuclease/exonuclease/phosphatase"/>
    <property type="match status" value="1"/>
</dbReference>
<dbReference type="Pfam" id="PF03372">
    <property type="entry name" value="Exo_endo_phos"/>
    <property type="match status" value="1"/>
</dbReference>
<protein>
    <recommendedName>
        <fullName evidence="2">Endonuclease/exonuclease/phosphatase domain-containing protein</fullName>
    </recommendedName>
</protein>
<dbReference type="SUPFAM" id="SSF56219">
    <property type="entry name" value="DNase I-like"/>
    <property type="match status" value="1"/>
</dbReference>
<dbReference type="EMBL" id="HBEG01052164">
    <property type="protein sequence ID" value="CAD8388065.1"/>
    <property type="molecule type" value="Transcribed_RNA"/>
</dbReference>
<organism evidence="3">
    <name type="scientific">Pyrodinium bahamense</name>
    <dbReference type="NCBI Taxonomy" id="73915"/>
    <lineage>
        <taxon>Eukaryota</taxon>
        <taxon>Sar</taxon>
        <taxon>Alveolata</taxon>
        <taxon>Dinophyceae</taxon>
        <taxon>Gonyaulacales</taxon>
        <taxon>Pyrocystaceae</taxon>
        <taxon>Pyrodinium</taxon>
    </lineage>
</organism>
<evidence type="ECO:0000313" key="3">
    <source>
        <dbReference type="EMBL" id="CAD8388065.1"/>
    </source>
</evidence>
<dbReference type="InterPro" id="IPR005135">
    <property type="entry name" value="Endo/exonuclease/phosphatase"/>
</dbReference>
<keyword evidence="1" id="KW-0472">Membrane</keyword>
<proteinExistence type="predicted"/>
<dbReference type="GO" id="GO:0003824">
    <property type="term" value="F:catalytic activity"/>
    <property type="evidence" value="ECO:0007669"/>
    <property type="project" value="InterPro"/>
</dbReference>
<name>A0A7S0BB91_9DINO</name>
<dbReference type="AlphaFoldDB" id="A0A7S0BB91"/>
<reference evidence="3" key="1">
    <citation type="submission" date="2021-01" db="EMBL/GenBank/DDBJ databases">
        <authorList>
            <person name="Corre E."/>
            <person name="Pelletier E."/>
            <person name="Niang G."/>
            <person name="Scheremetjew M."/>
            <person name="Finn R."/>
            <person name="Kale V."/>
            <person name="Holt S."/>
            <person name="Cochrane G."/>
            <person name="Meng A."/>
            <person name="Brown T."/>
            <person name="Cohen L."/>
        </authorList>
    </citation>
    <scope>NUCLEOTIDE SEQUENCE</scope>
    <source>
        <strain evidence="3">Pbaha01</strain>
    </source>
</reference>
<keyword evidence="1" id="KW-1133">Transmembrane helix</keyword>
<feature type="transmembrane region" description="Helical" evidence="1">
    <location>
        <begin position="312"/>
        <end position="338"/>
    </location>
</feature>
<gene>
    <name evidence="3" type="ORF">PBAH0796_LOCUS31753</name>
</gene>